<dbReference type="EMBL" id="CDHN01000001">
    <property type="protein sequence ID" value="CEJ82475.1"/>
    <property type="molecule type" value="Genomic_DNA"/>
</dbReference>
<evidence type="ECO:0000313" key="3">
    <source>
        <dbReference type="Proteomes" id="UP000039046"/>
    </source>
</evidence>
<protein>
    <submittedName>
        <fullName evidence="2">Uncharacterized protein</fullName>
    </submittedName>
</protein>
<reference evidence="2 3" key="1">
    <citation type="journal article" date="2015" name="Genome Announc.">
        <title>Draft Genome Sequence and Gene Annotation of the Entomopathogenic Fungus Verticillium hemipterigenum.</title>
        <authorList>
            <person name="Horn F."/>
            <person name="Habel A."/>
            <person name="Scharf D.H."/>
            <person name="Dworschak J."/>
            <person name="Brakhage A.A."/>
            <person name="Guthke R."/>
            <person name="Hertweck C."/>
            <person name="Linde J."/>
        </authorList>
    </citation>
    <scope>NUCLEOTIDE SEQUENCE [LARGE SCALE GENOMIC DNA]</scope>
</reference>
<sequence length="288" mass="30961">MRLSHPICPPGISPDEPNDGTGKNPDEDPEEEDPNSAYFCFPGDLPPPTGKACNNHGECAGTCGDGLRPFCGSTALCDCRIPLSSNPAGLEGGKGGLAGGGLDGNGACEYHDEGEDYACFQDEQVPTCNKGRCSCEAQVFHGGASCKTIQFCYYNATTTGCLKGYGLVGEVSWHQNYSGNPPITVTRQFDQAYYGSPLFPGGDISVFKQFTQRLDIYTETFTGPHAKAVYYYGGTDVSTDYIYNGKTYKLSMCGLEPRIPASGDRARDYGYAPQDWPGKDPGQQYKIT</sequence>
<evidence type="ECO:0000256" key="1">
    <source>
        <dbReference type="SAM" id="MobiDB-lite"/>
    </source>
</evidence>
<dbReference type="Proteomes" id="UP000039046">
    <property type="component" value="Unassembled WGS sequence"/>
</dbReference>
<keyword evidence="3" id="KW-1185">Reference proteome</keyword>
<feature type="region of interest" description="Disordered" evidence="1">
    <location>
        <begin position="266"/>
        <end position="288"/>
    </location>
</feature>
<gene>
    <name evidence="2" type="ORF">VHEMI02536</name>
</gene>
<name>A0A0A1T8G2_9HYPO</name>
<feature type="region of interest" description="Disordered" evidence="1">
    <location>
        <begin position="1"/>
        <end position="37"/>
    </location>
</feature>
<accession>A0A0A1T8G2</accession>
<organism evidence="2 3">
    <name type="scientific">[Torrubiella] hemipterigena</name>
    <dbReference type="NCBI Taxonomy" id="1531966"/>
    <lineage>
        <taxon>Eukaryota</taxon>
        <taxon>Fungi</taxon>
        <taxon>Dikarya</taxon>
        <taxon>Ascomycota</taxon>
        <taxon>Pezizomycotina</taxon>
        <taxon>Sordariomycetes</taxon>
        <taxon>Hypocreomycetidae</taxon>
        <taxon>Hypocreales</taxon>
        <taxon>Clavicipitaceae</taxon>
        <taxon>Clavicipitaceae incertae sedis</taxon>
        <taxon>'Torrubiella' clade</taxon>
    </lineage>
</organism>
<dbReference type="AlphaFoldDB" id="A0A0A1T8G2"/>
<evidence type="ECO:0000313" key="2">
    <source>
        <dbReference type="EMBL" id="CEJ82475.1"/>
    </source>
</evidence>
<dbReference type="HOGENOM" id="CLU_967047_0_0_1"/>
<proteinExistence type="predicted"/>